<accession>A0A2T7E4G1</accession>
<dbReference type="InterPro" id="IPR043325">
    <property type="entry name" value="LTSS"/>
</dbReference>
<proteinExistence type="inferred from homology"/>
<evidence type="ECO:0000256" key="2">
    <source>
        <dbReference type="ARBA" id="ARBA00022729"/>
    </source>
</evidence>
<feature type="region of interest" description="Disordered" evidence="5">
    <location>
        <begin position="19"/>
        <end position="97"/>
    </location>
</feature>
<keyword evidence="2 6" id="KW-0732">Signal</keyword>
<evidence type="ECO:0000256" key="4">
    <source>
        <dbReference type="ARBA" id="ARBA00023180"/>
    </source>
</evidence>
<reference evidence="8 9" key="1">
    <citation type="submission" date="2018-04" db="EMBL/GenBank/DDBJ databases">
        <title>WGS assembly of Panicum hallii var. hallii HAL2.</title>
        <authorList>
            <person name="Lovell J."/>
            <person name="Jenkins J."/>
            <person name="Lowry D."/>
            <person name="Mamidi S."/>
            <person name="Sreedasyam A."/>
            <person name="Weng X."/>
            <person name="Barry K."/>
            <person name="Bonette J."/>
            <person name="Campitelli B."/>
            <person name="Daum C."/>
            <person name="Gordon S."/>
            <person name="Gould B."/>
            <person name="Lipzen A."/>
            <person name="MacQueen A."/>
            <person name="Palacio-Mejia J."/>
            <person name="Plott C."/>
            <person name="Shakirov E."/>
            <person name="Shu S."/>
            <person name="Yoshinaga Y."/>
            <person name="Zane M."/>
            <person name="Rokhsar D."/>
            <person name="Grimwood J."/>
            <person name="Schmutz J."/>
            <person name="Juenger T."/>
        </authorList>
    </citation>
    <scope>NUCLEOTIDE SEQUENCE [LARGE SCALE GENOMIC DNA]</scope>
    <source>
        <strain evidence="9">cv. HAL2</strain>
    </source>
</reference>
<feature type="compositionally biased region" description="Polar residues" evidence="5">
    <location>
        <begin position="58"/>
        <end position="68"/>
    </location>
</feature>
<gene>
    <name evidence="8" type="ORF">GQ55_3G007900</name>
</gene>
<evidence type="ECO:0000259" key="7">
    <source>
        <dbReference type="Pfam" id="PF14368"/>
    </source>
</evidence>
<dbReference type="STRING" id="1504633.A0A2T7E4G1"/>
<organism evidence="8 9">
    <name type="scientific">Panicum hallii var. hallii</name>
    <dbReference type="NCBI Taxonomy" id="1504633"/>
    <lineage>
        <taxon>Eukaryota</taxon>
        <taxon>Viridiplantae</taxon>
        <taxon>Streptophyta</taxon>
        <taxon>Embryophyta</taxon>
        <taxon>Tracheophyta</taxon>
        <taxon>Spermatophyta</taxon>
        <taxon>Magnoliopsida</taxon>
        <taxon>Liliopsida</taxon>
        <taxon>Poales</taxon>
        <taxon>Poaceae</taxon>
        <taxon>PACMAD clade</taxon>
        <taxon>Panicoideae</taxon>
        <taxon>Panicodae</taxon>
        <taxon>Paniceae</taxon>
        <taxon>Panicinae</taxon>
        <taxon>Panicum</taxon>
        <taxon>Panicum sect. Panicum</taxon>
    </lineage>
</organism>
<dbReference type="EMBL" id="CM009751">
    <property type="protein sequence ID" value="PUZ62714.1"/>
    <property type="molecule type" value="Genomic_DNA"/>
</dbReference>
<protein>
    <recommendedName>
        <fullName evidence="7">Bifunctional inhibitor/plant lipid transfer protein/seed storage helical domain-containing protein</fullName>
    </recommendedName>
</protein>
<dbReference type="CDD" id="cd00010">
    <property type="entry name" value="AAI_LTSS"/>
    <property type="match status" value="1"/>
</dbReference>
<feature type="compositionally biased region" description="Pro residues" evidence="5">
    <location>
        <begin position="42"/>
        <end position="56"/>
    </location>
</feature>
<keyword evidence="9" id="KW-1185">Reference proteome</keyword>
<evidence type="ECO:0000256" key="1">
    <source>
        <dbReference type="ARBA" id="ARBA00009748"/>
    </source>
</evidence>
<dbReference type="Pfam" id="PF14368">
    <property type="entry name" value="LTP_2"/>
    <property type="match status" value="1"/>
</dbReference>
<dbReference type="SUPFAM" id="SSF47699">
    <property type="entry name" value="Bifunctional inhibitor/lipid-transfer protein/seed storage 2S albumin"/>
    <property type="match status" value="1"/>
</dbReference>
<evidence type="ECO:0000256" key="3">
    <source>
        <dbReference type="ARBA" id="ARBA00023157"/>
    </source>
</evidence>
<feature type="compositionally biased region" description="Basic residues" evidence="5">
    <location>
        <begin position="31"/>
        <end position="40"/>
    </location>
</feature>
<evidence type="ECO:0000313" key="8">
    <source>
        <dbReference type="EMBL" id="PUZ62714.1"/>
    </source>
</evidence>
<dbReference type="Proteomes" id="UP000244336">
    <property type="component" value="Chromosome 3"/>
</dbReference>
<name>A0A2T7E4G1_9POAL</name>
<dbReference type="AlphaFoldDB" id="A0A2T7E4G1"/>
<keyword evidence="4" id="KW-0325">Glycoprotein</keyword>
<feature type="domain" description="Bifunctional inhibitor/plant lipid transfer protein/seed storage helical" evidence="7">
    <location>
        <begin position="101"/>
        <end position="200"/>
    </location>
</feature>
<dbReference type="PANTHER" id="PTHR33044">
    <property type="entry name" value="BIFUNCTIONAL INHIBITOR/LIPID-TRANSFER PROTEIN/SEED STORAGE 2S ALBUMIN SUPERFAMILY PROTEIN-RELATED"/>
    <property type="match status" value="1"/>
</dbReference>
<dbReference type="InterPro" id="IPR036312">
    <property type="entry name" value="Bifun_inhib/LTP/seed_sf"/>
</dbReference>
<evidence type="ECO:0000256" key="6">
    <source>
        <dbReference type="SAM" id="SignalP"/>
    </source>
</evidence>
<feature type="signal peptide" evidence="6">
    <location>
        <begin position="1"/>
        <end position="16"/>
    </location>
</feature>
<dbReference type="Gramene" id="PUZ62714">
    <property type="protein sequence ID" value="PUZ62714"/>
    <property type="gene ID" value="GQ55_3G007900"/>
</dbReference>
<dbReference type="InterPro" id="IPR016140">
    <property type="entry name" value="Bifunc_inhib/LTP/seed_store"/>
</dbReference>
<evidence type="ECO:0000313" key="9">
    <source>
        <dbReference type="Proteomes" id="UP000244336"/>
    </source>
</evidence>
<sequence>MMKHFILFTVLAMATAIQPNPPAADGALQYSRRHHRRHQPFGRPPSPLSPRVPAPPTNYVNPLCNRTLSPERESLSDGSVECPRTPPPPRTFQPPCSCRRARTPAGNGGGPECVMPLAGLTACGPFLTGAQDQTPTPQSECCSGLGAFLNTSSAAGGGDRTLRCLCPVILGDVNKMLPKPVDPIRMMYLPIACGVVLPPQVLYICFTEHPAPAVVERFSQLWEAEETVSPALPP</sequence>
<dbReference type="Gene3D" id="1.10.110.10">
    <property type="entry name" value="Plant lipid-transfer and hydrophobic proteins"/>
    <property type="match status" value="1"/>
</dbReference>
<dbReference type="OrthoDB" id="643149at2759"/>
<keyword evidence="3" id="KW-1015">Disulfide bond</keyword>
<evidence type="ECO:0000256" key="5">
    <source>
        <dbReference type="SAM" id="MobiDB-lite"/>
    </source>
</evidence>
<feature type="chain" id="PRO_5015685922" description="Bifunctional inhibitor/plant lipid transfer protein/seed storage helical domain-containing protein" evidence="6">
    <location>
        <begin position="17"/>
        <end position="234"/>
    </location>
</feature>
<comment type="similarity">
    <text evidence="1">Belongs to the plant LTP family.</text>
</comment>